<dbReference type="GeneTree" id="ENSGT00390000016216"/>
<dbReference type="InterPro" id="IPR041871">
    <property type="entry name" value="MPP_TMEM62"/>
</dbReference>
<evidence type="ECO:0000313" key="3">
    <source>
        <dbReference type="Ensembl" id="ENSCSAVP00000009174.1"/>
    </source>
</evidence>
<keyword evidence="1" id="KW-0472">Membrane</keyword>
<dbReference type="Pfam" id="PF00149">
    <property type="entry name" value="Metallophos"/>
    <property type="match status" value="1"/>
</dbReference>
<feature type="domain" description="Calcineurin-like phosphoesterase" evidence="2">
    <location>
        <begin position="13"/>
        <end position="237"/>
    </location>
</feature>
<reference evidence="4" key="1">
    <citation type="submission" date="2003-08" db="EMBL/GenBank/DDBJ databases">
        <authorList>
            <person name="Birren B."/>
            <person name="Nusbaum C."/>
            <person name="Abebe A."/>
            <person name="Abouelleil A."/>
            <person name="Adekoya E."/>
            <person name="Ait-zahra M."/>
            <person name="Allen N."/>
            <person name="Allen T."/>
            <person name="An P."/>
            <person name="Anderson M."/>
            <person name="Anderson S."/>
            <person name="Arachchi H."/>
            <person name="Armbruster J."/>
            <person name="Bachantsang P."/>
            <person name="Baldwin J."/>
            <person name="Barry A."/>
            <person name="Bayul T."/>
            <person name="Blitshsteyn B."/>
            <person name="Bloom T."/>
            <person name="Blye J."/>
            <person name="Boguslavskiy L."/>
            <person name="Borowsky M."/>
            <person name="Boukhgalter B."/>
            <person name="Brunache A."/>
            <person name="Butler J."/>
            <person name="Calixte N."/>
            <person name="Calvo S."/>
            <person name="Camarata J."/>
            <person name="Campo K."/>
            <person name="Chang J."/>
            <person name="Cheshatsang Y."/>
            <person name="Citroen M."/>
            <person name="Collymore A."/>
            <person name="Considine T."/>
            <person name="Cook A."/>
            <person name="Cooke P."/>
            <person name="Corum B."/>
            <person name="Cuomo C."/>
            <person name="David R."/>
            <person name="Dawoe T."/>
            <person name="Degray S."/>
            <person name="Dodge S."/>
            <person name="Dooley K."/>
            <person name="Dorje P."/>
            <person name="Dorjee K."/>
            <person name="Dorris L."/>
            <person name="Duffey N."/>
            <person name="Dupes A."/>
            <person name="Elkins T."/>
            <person name="Engels R."/>
            <person name="Erickson J."/>
            <person name="Farina A."/>
            <person name="Faro S."/>
            <person name="Ferreira P."/>
            <person name="Fischer H."/>
            <person name="Fitzgerald M."/>
            <person name="Foley K."/>
            <person name="Gage D."/>
            <person name="Galagan J."/>
            <person name="Gearin G."/>
            <person name="Gnerre S."/>
            <person name="Gnirke A."/>
            <person name="Goyette A."/>
            <person name="Graham J."/>
            <person name="Grandbois E."/>
            <person name="Gyaltsen K."/>
            <person name="Hafez N."/>
            <person name="Hagopian D."/>
            <person name="Hagos B."/>
            <person name="Hall J."/>
            <person name="Hatcher B."/>
            <person name="Heller A."/>
            <person name="Higgins H."/>
            <person name="Honan T."/>
            <person name="Horn A."/>
            <person name="Houde N."/>
            <person name="Hughes L."/>
            <person name="Hulme W."/>
            <person name="Husby E."/>
            <person name="Iliev I."/>
            <person name="Jaffe D."/>
            <person name="Jones C."/>
            <person name="Kamal M."/>
            <person name="Kamat A."/>
            <person name="Kamvysselis M."/>
            <person name="Karlsson E."/>
            <person name="Kells C."/>
            <person name="Kieu A."/>
            <person name="Kisner P."/>
            <person name="Kodira C."/>
            <person name="Kulbokas E."/>
            <person name="Labutti K."/>
            <person name="Lama D."/>
            <person name="Landers T."/>
            <person name="Leger J."/>
            <person name="Levine S."/>
            <person name="Lewis D."/>
            <person name="Lewis T."/>
            <person name="Lindblad-toh K."/>
            <person name="Liu X."/>
            <person name="Lokyitsang T."/>
            <person name="Lokyitsang Y."/>
            <person name="Lucien O."/>
            <person name="Lui A."/>
            <person name="Ma L.J."/>
            <person name="Mabbitt R."/>
            <person name="Macdonald J."/>
            <person name="Maclean C."/>
            <person name="Major J."/>
            <person name="Manning J."/>
            <person name="Marabella R."/>
            <person name="Maru K."/>
            <person name="Matthews C."/>
            <person name="Mauceli E."/>
            <person name="Mccarthy M."/>
            <person name="Mcdonough S."/>
            <person name="Mcghee T."/>
            <person name="Meldrim J."/>
            <person name="Meneus L."/>
            <person name="Mesirov J."/>
            <person name="Mihalev A."/>
            <person name="Mihova T."/>
            <person name="Mikkelsen T."/>
            <person name="Mlenga V."/>
            <person name="Moru K."/>
            <person name="Mozes J."/>
            <person name="Mulrain L."/>
            <person name="Munson G."/>
            <person name="Naylor J."/>
            <person name="Newes C."/>
            <person name="Nguyen C."/>
            <person name="Nguyen N."/>
            <person name="Nguyen T."/>
            <person name="Nicol R."/>
            <person name="Nielsen C."/>
            <person name="Nizzari M."/>
            <person name="Norbu C."/>
            <person name="Norbu N."/>
            <person name="O'donnell P."/>
            <person name="Okoawo O."/>
            <person name="O'leary S."/>
            <person name="Omotosho B."/>
            <person name="O'neill K."/>
            <person name="Osman S."/>
            <person name="Parker S."/>
            <person name="Perrin D."/>
            <person name="Phunkhang P."/>
            <person name="Piqani B."/>
            <person name="Purcell S."/>
            <person name="Rachupka T."/>
            <person name="Ramasamy U."/>
            <person name="Rameau R."/>
            <person name="Ray V."/>
            <person name="Raymond C."/>
            <person name="Retta R."/>
            <person name="Richardson S."/>
            <person name="Rise C."/>
            <person name="Rodriguez J."/>
            <person name="Rogers J."/>
            <person name="Rogov P."/>
            <person name="Rutman M."/>
            <person name="Schupbach R."/>
            <person name="Seaman C."/>
            <person name="Settipalli S."/>
            <person name="Sharpe T."/>
            <person name="Sheridan J."/>
            <person name="Sherpa N."/>
            <person name="Shi J."/>
            <person name="Smirnov S."/>
            <person name="Smith C."/>
            <person name="Sougnez C."/>
            <person name="Spencer B."/>
            <person name="Stalker J."/>
            <person name="Stange-thomann N."/>
            <person name="Stavropoulos S."/>
            <person name="Stetson K."/>
            <person name="Stone C."/>
            <person name="Stone S."/>
            <person name="Stubbs M."/>
            <person name="Talamas J."/>
            <person name="Tchuinga P."/>
            <person name="Tenzing P."/>
            <person name="Tesfaye S."/>
            <person name="Theodore J."/>
            <person name="Thoulutsang Y."/>
            <person name="Topham K."/>
            <person name="Towey S."/>
            <person name="Tsamla T."/>
            <person name="Tsomo N."/>
            <person name="Vallee D."/>
            <person name="Vassiliev H."/>
            <person name="Venkataraman V."/>
            <person name="Vinson J."/>
            <person name="Vo A."/>
            <person name="Wade C."/>
            <person name="Wang S."/>
            <person name="Wangchuk T."/>
            <person name="Wangdi T."/>
            <person name="Whittaker C."/>
            <person name="Wilkinson J."/>
            <person name="Wu Y."/>
            <person name="Wyman D."/>
            <person name="Yadav S."/>
            <person name="Yang S."/>
            <person name="Yang X."/>
            <person name="Yeager S."/>
            <person name="Yee E."/>
            <person name="Young G."/>
            <person name="Zainoun J."/>
            <person name="Zembeck L."/>
            <person name="Zimmer A."/>
            <person name="Zody M."/>
            <person name="Lander E."/>
        </authorList>
    </citation>
    <scope>NUCLEOTIDE SEQUENCE [LARGE SCALE GENOMIC DNA]</scope>
</reference>
<evidence type="ECO:0000256" key="1">
    <source>
        <dbReference type="SAM" id="Phobius"/>
    </source>
</evidence>
<dbReference type="FunCoup" id="H2YV14">
    <property type="interactions" value="56"/>
</dbReference>
<evidence type="ECO:0000259" key="2">
    <source>
        <dbReference type="Pfam" id="PF00149"/>
    </source>
</evidence>
<dbReference type="STRING" id="51511.ENSCSAVP00000009174"/>
<dbReference type="eggNOG" id="ENOG502QTBN">
    <property type="taxonomic scope" value="Eukaryota"/>
</dbReference>
<dbReference type="Gene3D" id="3.60.21.10">
    <property type="match status" value="1"/>
</dbReference>
<dbReference type="PANTHER" id="PTHR14795">
    <property type="entry name" value="HELICASE RELATED"/>
    <property type="match status" value="1"/>
</dbReference>
<dbReference type="InterPro" id="IPR004843">
    <property type="entry name" value="Calcineurin-like_PHP"/>
</dbReference>
<dbReference type="Ensembl" id="ENSCSAVT00000009291.1">
    <property type="protein sequence ID" value="ENSCSAVP00000009174.1"/>
    <property type="gene ID" value="ENSCSAVG00000005409.1"/>
</dbReference>
<organism evidence="3 4">
    <name type="scientific">Ciona savignyi</name>
    <name type="common">Pacific transparent sea squirt</name>
    <dbReference type="NCBI Taxonomy" id="51511"/>
    <lineage>
        <taxon>Eukaryota</taxon>
        <taxon>Metazoa</taxon>
        <taxon>Chordata</taxon>
        <taxon>Tunicata</taxon>
        <taxon>Ascidiacea</taxon>
        <taxon>Phlebobranchia</taxon>
        <taxon>Cionidae</taxon>
        <taxon>Ciona</taxon>
    </lineage>
</organism>
<feature type="transmembrane region" description="Helical" evidence="1">
    <location>
        <begin position="382"/>
        <end position="411"/>
    </location>
</feature>
<reference evidence="3" key="3">
    <citation type="submission" date="2025-09" db="UniProtKB">
        <authorList>
            <consortium name="Ensembl"/>
        </authorList>
    </citation>
    <scope>IDENTIFICATION</scope>
</reference>
<dbReference type="CDD" id="cd07401">
    <property type="entry name" value="MPP_TMEM62_N"/>
    <property type="match status" value="1"/>
</dbReference>
<sequence length="630" mass="72001">PPYPSDTADNVFWFVQISDIHISQFVDTARVPDFKSFCSQTLHVIEPKLVLVTGDLTDAKYKNRVGSTQYKVEWELYNKVLHDTNVTNRFVWLDIRGNHDAFNVWSKDSSNNYYRKYSGDRGRLTSKPYDLILPFGNYSFIPVDATMTPGPKRPFNFMGKLVFGQEIKEENPAKCFGHLDHQRLRQLQLDGGSRKLSNLTVWYSHYPISSIGSAVPPSIESIIGQTGDLYLAGHYHDFRGLAPQLYAMHSQGFLELELSDWMGNRKFRIVAVDHDITSFNDITHGQWPIIVVTNPKPSLFMVPKHEPIGRIANIYINGKLLSEKPRNIKGPLWACKWDPANYIKGNHELSITVKDELGRSQKANSHFTLKDTWSPTYNIMSLFVLLTNFSSLCQVAFIVSGLSVISMLIVIKKMGSHLTMPSSSSWLFKLRTRMDNHVLSLSGKCNGNFNTSNTQFTSIYIRDCSLTRHCNLISGPMFIGYLLTDHIGIAFTYGLLLDGQIYSEHMLYLSGFITKNKKHSHNFSCTENVVVSRLISIIKLYQIHLFYIPVVAYLCHCSDHAWRDHTLTDTIYSMDRATVANILFILHTLLQVLWCRDLYNAYGQMALLLSPARLWWCIASVLLAIRTWHC</sequence>
<dbReference type="GO" id="GO:0016787">
    <property type="term" value="F:hydrolase activity"/>
    <property type="evidence" value="ECO:0007669"/>
    <property type="project" value="InterPro"/>
</dbReference>
<feature type="transmembrane region" description="Helical" evidence="1">
    <location>
        <begin position="577"/>
        <end position="594"/>
    </location>
</feature>
<feature type="transmembrane region" description="Helical" evidence="1">
    <location>
        <begin position="606"/>
        <end position="625"/>
    </location>
</feature>
<dbReference type="AlphaFoldDB" id="H2YV14"/>
<dbReference type="PANTHER" id="PTHR14795:SF0">
    <property type="entry name" value="TRANSMEMBRANE PROTEIN 62"/>
    <property type="match status" value="1"/>
</dbReference>
<dbReference type="InParanoid" id="H2YV14"/>
<accession>H2YV14</accession>
<protein>
    <recommendedName>
        <fullName evidence="2">Calcineurin-like phosphoesterase domain-containing protein</fullName>
    </recommendedName>
</protein>
<keyword evidence="4" id="KW-1185">Reference proteome</keyword>
<dbReference type="Proteomes" id="UP000007875">
    <property type="component" value="Unassembled WGS sequence"/>
</dbReference>
<keyword evidence="1" id="KW-1133">Transmembrane helix</keyword>
<evidence type="ECO:0000313" key="4">
    <source>
        <dbReference type="Proteomes" id="UP000007875"/>
    </source>
</evidence>
<dbReference type="SUPFAM" id="SSF56300">
    <property type="entry name" value="Metallo-dependent phosphatases"/>
    <property type="match status" value="1"/>
</dbReference>
<keyword evidence="1" id="KW-0812">Transmembrane</keyword>
<reference evidence="3" key="2">
    <citation type="submission" date="2025-08" db="UniProtKB">
        <authorList>
            <consortium name="Ensembl"/>
        </authorList>
    </citation>
    <scope>IDENTIFICATION</scope>
</reference>
<name>H2YV14_CIOSA</name>
<dbReference type="InterPro" id="IPR029052">
    <property type="entry name" value="Metallo-depent_PP-like"/>
</dbReference>
<proteinExistence type="predicted"/>